<protein>
    <submittedName>
        <fullName evidence="1">Uncharacterized protein</fullName>
    </submittedName>
</protein>
<organism evidence="1 2">
    <name type="scientific">Ambrosia artemisiifolia</name>
    <name type="common">Common ragweed</name>
    <dbReference type="NCBI Taxonomy" id="4212"/>
    <lineage>
        <taxon>Eukaryota</taxon>
        <taxon>Viridiplantae</taxon>
        <taxon>Streptophyta</taxon>
        <taxon>Embryophyta</taxon>
        <taxon>Tracheophyta</taxon>
        <taxon>Spermatophyta</taxon>
        <taxon>Magnoliopsida</taxon>
        <taxon>eudicotyledons</taxon>
        <taxon>Gunneridae</taxon>
        <taxon>Pentapetalae</taxon>
        <taxon>asterids</taxon>
        <taxon>campanulids</taxon>
        <taxon>Asterales</taxon>
        <taxon>Asteraceae</taxon>
        <taxon>Asteroideae</taxon>
        <taxon>Heliantheae alliance</taxon>
        <taxon>Heliantheae</taxon>
        <taxon>Ambrosia</taxon>
    </lineage>
</organism>
<feature type="non-terminal residue" evidence="1">
    <location>
        <position position="1"/>
    </location>
</feature>
<name>A0AAD5BPI9_AMBAR</name>
<reference evidence="1" key="1">
    <citation type="submission" date="2022-06" db="EMBL/GenBank/DDBJ databases">
        <title>Uncovering the hologenomic basis of an extraordinary plant invasion.</title>
        <authorList>
            <person name="Bieker V.C."/>
            <person name="Martin M.D."/>
            <person name="Gilbert T."/>
            <person name="Hodgins K."/>
            <person name="Battlay P."/>
            <person name="Petersen B."/>
            <person name="Wilson J."/>
        </authorList>
    </citation>
    <scope>NUCLEOTIDE SEQUENCE</scope>
    <source>
        <strain evidence="1">AA19_3_7</strain>
        <tissue evidence="1">Leaf</tissue>
    </source>
</reference>
<evidence type="ECO:0000313" key="2">
    <source>
        <dbReference type="Proteomes" id="UP001206925"/>
    </source>
</evidence>
<dbReference type="Proteomes" id="UP001206925">
    <property type="component" value="Unassembled WGS sequence"/>
</dbReference>
<keyword evidence="2" id="KW-1185">Reference proteome</keyword>
<sequence length="65" mass="7608">QSGNSEKKRYLEVDQLAIFFELKSRKFSVIKEYFTDTNFQDKKYITNGCRYGRMELIACKAALDG</sequence>
<dbReference type="AlphaFoldDB" id="A0AAD5BPI9"/>
<gene>
    <name evidence="1" type="ORF">M8C21_009687</name>
</gene>
<dbReference type="EMBL" id="JAMZMK010011764">
    <property type="protein sequence ID" value="KAI7726068.1"/>
    <property type="molecule type" value="Genomic_DNA"/>
</dbReference>
<accession>A0AAD5BPI9</accession>
<comment type="caution">
    <text evidence="1">The sequence shown here is derived from an EMBL/GenBank/DDBJ whole genome shotgun (WGS) entry which is preliminary data.</text>
</comment>
<evidence type="ECO:0000313" key="1">
    <source>
        <dbReference type="EMBL" id="KAI7726068.1"/>
    </source>
</evidence>
<proteinExistence type="predicted"/>